<protein>
    <submittedName>
        <fullName evidence="1">Uncharacterized protein</fullName>
    </submittedName>
</protein>
<dbReference type="GO" id="GO:0005730">
    <property type="term" value="C:nucleolus"/>
    <property type="evidence" value="ECO:0007669"/>
    <property type="project" value="TreeGrafter"/>
</dbReference>
<dbReference type="InterPro" id="IPR015943">
    <property type="entry name" value="WD40/YVTN_repeat-like_dom_sf"/>
</dbReference>
<reference evidence="2" key="1">
    <citation type="submission" date="2013-02" db="EMBL/GenBank/DDBJ databases">
        <authorList>
            <consortium name="The Broad Institute Genome Sequencing Platform"/>
            <person name="Cuomo C."/>
            <person name="Becnel J."/>
            <person name="Sanscrainte N."/>
            <person name="Walker B."/>
            <person name="Young S.K."/>
            <person name="Zeng Q."/>
            <person name="Gargeya S."/>
            <person name="Fitzgerald M."/>
            <person name="Haas B."/>
            <person name="Abouelleil A."/>
            <person name="Alvarado L."/>
            <person name="Arachchi H.M."/>
            <person name="Berlin A.M."/>
            <person name="Chapman S.B."/>
            <person name="Dewar J."/>
            <person name="Goldberg J."/>
            <person name="Griggs A."/>
            <person name="Gujja S."/>
            <person name="Hansen M."/>
            <person name="Howarth C."/>
            <person name="Imamovic A."/>
            <person name="Larimer J."/>
            <person name="McCowan C."/>
            <person name="Murphy C."/>
            <person name="Neiman D."/>
            <person name="Pearson M."/>
            <person name="Priest M."/>
            <person name="Roberts A."/>
            <person name="Saif S."/>
            <person name="Shea T."/>
            <person name="Sisk P."/>
            <person name="Sykes S."/>
            <person name="Wortman J."/>
            <person name="Nusbaum C."/>
            <person name="Birren B."/>
        </authorList>
    </citation>
    <scope>NUCLEOTIDE SEQUENCE [LARGE SCALE GENOMIC DNA]</scope>
    <source>
        <strain evidence="2">PRA339</strain>
    </source>
</reference>
<keyword evidence="2" id="KW-1185">Reference proteome</keyword>
<evidence type="ECO:0000313" key="1">
    <source>
        <dbReference type="EMBL" id="KCZ81608.1"/>
    </source>
</evidence>
<dbReference type="SUPFAM" id="SSF50978">
    <property type="entry name" value="WD40 repeat-like"/>
    <property type="match status" value="1"/>
</dbReference>
<dbReference type="Gene3D" id="2.130.10.10">
    <property type="entry name" value="YVTN repeat-like/Quinoprotein amine dehydrogenase"/>
    <property type="match status" value="1"/>
</dbReference>
<name>A0A059F2Y1_9MICR</name>
<dbReference type="HOGENOM" id="CLU_787757_0_0_1"/>
<dbReference type="SMART" id="SM00320">
    <property type="entry name" value="WD40"/>
    <property type="match status" value="3"/>
</dbReference>
<organism evidence="1 2">
    <name type="scientific">Anncaliia algerae PRA339</name>
    <dbReference type="NCBI Taxonomy" id="1288291"/>
    <lineage>
        <taxon>Eukaryota</taxon>
        <taxon>Fungi</taxon>
        <taxon>Fungi incertae sedis</taxon>
        <taxon>Microsporidia</taxon>
        <taxon>Tubulinosematoidea</taxon>
        <taxon>Tubulinosematidae</taxon>
        <taxon>Anncaliia</taxon>
    </lineage>
</organism>
<gene>
    <name evidence="1" type="ORF">H312_00932</name>
</gene>
<dbReference type="AlphaFoldDB" id="A0A059F2Y1"/>
<dbReference type="STRING" id="1288291.A0A059F2Y1"/>
<dbReference type="EMBL" id="KK365139">
    <property type="protein sequence ID" value="KCZ81608.1"/>
    <property type="molecule type" value="Genomic_DNA"/>
</dbReference>
<sequence length="333" mass="39091">MSKKNTDFKLEPAEESEIETSNEEIYIPHQDNPELIVDESAYTLLEYISVDWPSQSIELLSNDEVIIATNPISDDPSFVRFNFDRTDNYNDMDNFYFDKMQASSSFNRIRTFKNNIFCIADDSFCIYNKGFNLIKEYKDKFGYGLTHINEKVCASLHSGAIKLIDYNRNKVEERPLHSSSIESLDSFESMIFSASTDKSIKFTDIRTKESVYSQKFSSDINAIAHNKENFVVFGDDDGLLRLMDIRNHQIEEIRWHNTPISMVKFKNEDEFISASDEQVVLWDKGFEEEWEYHKYISFVHQGQKLYKDFCWNENEVYFTTSYEGICIFSPQQE</sequence>
<accession>A0A059F2Y1</accession>
<dbReference type="Proteomes" id="UP000030655">
    <property type="component" value="Unassembled WGS sequence"/>
</dbReference>
<dbReference type="PANTHER" id="PTHR45903:SF1">
    <property type="entry name" value="GLUTAMATE-RICH WD REPEAT-CONTAINING PROTEIN 1"/>
    <property type="match status" value="1"/>
</dbReference>
<dbReference type="GO" id="GO:0042254">
    <property type="term" value="P:ribosome biogenesis"/>
    <property type="evidence" value="ECO:0007669"/>
    <property type="project" value="TreeGrafter"/>
</dbReference>
<dbReference type="InterPro" id="IPR051972">
    <property type="entry name" value="Glutamate-rich_WD_repeat"/>
</dbReference>
<evidence type="ECO:0000313" key="2">
    <source>
        <dbReference type="Proteomes" id="UP000030655"/>
    </source>
</evidence>
<dbReference type="InterPro" id="IPR036322">
    <property type="entry name" value="WD40_repeat_dom_sf"/>
</dbReference>
<dbReference type="InterPro" id="IPR001680">
    <property type="entry name" value="WD40_rpt"/>
</dbReference>
<reference evidence="1 2" key="2">
    <citation type="submission" date="2014-03" db="EMBL/GenBank/DDBJ databases">
        <title>The Genome Sequence of Anncaliia algerae insect isolate PRA339.</title>
        <authorList>
            <consortium name="The Broad Institute Genome Sequencing Platform"/>
            <consortium name="The Broad Institute Genome Sequencing Center for Infectious Disease"/>
            <person name="Cuomo C."/>
            <person name="Becnel J."/>
            <person name="Sanscrainte N."/>
            <person name="Walker B."/>
            <person name="Young S.K."/>
            <person name="Zeng Q."/>
            <person name="Gargeya S."/>
            <person name="Fitzgerald M."/>
            <person name="Haas B."/>
            <person name="Abouelleil A."/>
            <person name="Alvarado L."/>
            <person name="Arachchi H.M."/>
            <person name="Berlin A.M."/>
            <person name="Chapman S.B."/>
            <person name="Dewar J."/>
            <person name="Goldberg J."/>
            <person name="Griggs A."/>
            <person name="Gujja S."/>
            <person name="Hansen M."/>
            <person name="Howarth C."/>
            <person name="Imamovic A."/>
            <person name="Larimer J."/>
            <person name="McCowan C."/>
            <person name="Murphy C."/>
            <person name="Neiman D."/>
            <person name="Pearson M."/>
            <person name="Priest M."/>
            <person name="Roberts A."/>
            <person name="Saif S."/>
            <person name="Shea T."/>
            <person name="Sisk P."/>
            <person name="Sykes S."/>
            <person name="Wortman J."/>
            <person name="Nusbaum C."/>
            <person name="Birren B."/>
        </authorList>
    </citation>
    <scope>NUCLEOTIDE SEQUENCE [LARGE SCALE GENOMIC DNA]</scope>
    <source>
        <strain evidence="1 2">PRA339</strain>
    </source>
</reference>
<dbReference type="OrthoDB" id="2161379at2759"/>
<proteinExistence type="predicted"/>
<dbReference type="VEuPathDB" id="MicrosporidiaDB:H312_00932"/>
<dbReference type="PANTHER" id="PTHR45903">
    <property type="entry name" value="GLUTAMATE-RICH WD REPEAT-CONTAINING PROTEIN 1"/>
    <property type="match status" value="1"/>
</dbReference>